<name>A0A1Z4GRL9_9CYAN</name>
<sequence length="102" mass="11549">MPNCLLDNLFSMPRSGYQNVSLKNEVLALLDTMPGHSRPEKLERMIRSTNDALLRVGSLPDEPPEAVIQYVLDQIPSWNQNSVLELAIALLKHLQLGEQFHE</sequence>
<organism evidence="1 2">
    <name type="scientific">Anabaenopsis circularis NIES-21</name>
    <dbReference type="NCBI Taxonomy" id="1085406"/>
    <lineage>
        <taxon>Bacteria</taxon>
        <taxon>Bacillati</taxon>
        <taxon>Cyanobacteriota</taxon>
        <taxon>Cyanophyceae</taxon>
        <taxon>Nostocales</taxon>
        <taxon>Nodulariaceae</taxon>
        <taxon>Anabaenopsis</taxon>
    </lineage>
</organism>
<geneLocation type="plasmid" evidence="2">
    <name>Plasmid2 dna</name>
</geneLocation>
<evidence type="ECO:0000313" key="2">
    <source>
        <dbReference type="Proteomes" id="UP000218287"/>
    </source>
</evidence>
<keyword evidence="1" id="KW-0614">Plasmid</keyword>
<protein>
    <submittedName>
        <fullName evidence="1">Uncharacterized protein</fullName>
    </submittedName>
</protein>
<accession>A0A1Z4GRL9</accession>
<proteinExistence type="predicted"/>
<evidence type="ECO:0000313" key="1">
    <source>
        <dbReference type="EMBL" id="BAY20172.1"/>
    </source>
</evidence>
<dbReference type="Proteomes" id="UP000218287">
    <property type="component" value="Plasmid Plasmid2 dna"/>
</dbReference>
<dbReference type="EMBL" id="AP018176">
    <property type="protein sequence ID" value="BAY20172.1"/>
    <property type="molecule type" value="Genomic_DNA"/>
</dbReference>
<keyword evidence="2" id="KW-1185">Reference proteome</keyword>
<dbReference type="AlphaFoldDB" id="A0A1Z4GRL9"/>
<reference evidence="1 2" key="1">
    <citation type="submission" date="2017-06" db="EMBL/GenBank/DDBJ databases">
        <title>Genome sequencing of cyanobaciteial culture collection at National Institute for Environmental Studies (NIES).</title>
        <authorList>
            <person name="Hirose Y."/>
            <person name="Shimura Y."/>
            <person name="Fujisawa T."/>
            <person name="Nakamura Y."/>
            <person name="Kawachi M."/>
        </authorList>
    </citation>
    <scope>NUCLEOTIDE SEQUENCE [LARGE SCALE GENOMIC DNA]</scope>
    <source>
        <strain evidence="1 2">NIES-21</strain>
        <plasmid evidence="2">Plasmid2 dna</plasmid>
    </source>
</reference>
<gene>
    <name evidence="1" type="ORF">NIES21_60420</name>
</gene>